<proteinExistence type="predicted"/>
<evidence type="ECO:0000313" key="2">
    <source>
        <dbReference type="Proteomes" id="UP000471360"/>
    </source>
</evidence>
<reference evidence="1 2" key="1">
    <citation type="submission" date="2020-02" db="EMBL/GenBank/DDBJ databases">
        <authorList>
            <person name="Subbiah M."/>
            <person name="Call D."/>
        </authorList>
    </citation>
    <scope>NUCLEOTIDE SEQUENCE [LARGE SCALE GENOMIC DNA]</scope>
    <source>
        <strain evidence="1 2">8375wB1</strain>
    </source>
</reference>
<protein>
    <submittedName>
        <fullName evidence="1">Lactate utilization protein C</fullName>
    </submittedName>
</protein>
<dbReference type="EMBL" id="JAAGYP010000673">
    <property type="protein sequence ID" value="NEN74302.1"/>
    <property type="molecule type" value="Genomic_DNA"/>
</dbReference>
<feature type="non-terminal residue" evidence="1">
    <location>
        <position position="32"/>
    </location>
</feature>
<evidence type="ECO:0000313" key="1">
    <source>
        <dbReference type="EMBL" id="NEN74302.1"/>
    </source>
</evidence>
<comment type="caution">
    <text evidence="1">The sequence shown here is derived from an EMBL/GenBank/DDBJ whole genome shotgun (WGS) entry which is preliminary data.</text>
</comment>
<dbReference type="AlphaFoldDB" id="A0A8T6QIS8"/>
<organism evidence="1 2">
    <name type="scientific">Escherichia coli</name>
    <dbReference type="NCBI Taxonomy" id="562"/>
    <lineage>
        <taxon>Bacteria</taxon>
        <taxon>Pseudomonadati</taxon>
        <taxon>Pseudomonadota</taxon>
        <taxon>Gammaproteobacteria</taxon>
        <taxon>Enterobacterales</taxon>
        <taxon>Enterobacteriaceae</taxon>
        <taxon>Escherichia</taxon>
    </lineage>
</organism>
<sequence>MDNRSEFLNNVAQALGRPLRLEPQAEDAPLNN</sequence>
<gene>
    <name evidence="1" type="ORF">G3W53_30750</name>
</gene>
<dbReference type="Proteomes" id="UP000471360">
    <property type="component" value="Unassembled WGS sequence"/>
</dbReference>
<accession>A0A8T6QIS8</accession>
<name>A0A8T6QIS8_ECOLX</name>